<gene>
    <name evidence="7" type="ORF">JOD17_004298</name>
</gene>
<evidence type="ECO:0000256" key="6">
    <source>
        <dbReference type="SAM" id="Phobius"/>
    </source>
</evidence>
<comment type="subcellular location">
    <subcellularLocation>
        <location evidence="1">Cell membrane</location>
        <topology evidence="1">Multi-pass membrane protein</topology>
    </subcellularLocation>
</comment>
<dbReference type="Pfam" id="PF07690">
    <property type="entry name" value="MFS_1"/>
    <property type="match status" value="1"/>
</dbReference>
<proteinExistence type="predicted"/>
<evidence type="ECO:0000313" key="8">
    <source>
        <dbReference type="Proteomes" id="UP000741863"/>
    </source>
</evidence>
<dbReference type="CDD" id="cd06173">
    <property type="entry name" value="MFS_MefA_like"/>
    <property type="match status" value="1"/>
</dbReference>
<dbReference type="Proteomes" id="UP000741863">
    <property type="component" value="Unassembled WGS sequence"/>
</dbReference>
<protein>
    <submittedName>
        <fullName evidence="7">MFS family permease</fullName>
    </submittedName>
</protein>
<organism evidence="7 8">
    <name type="scientific">Geomicrobium sediminis</name>
    <dbReference type="NCBI Taxonomy" id="1347788"/>
    <lineage>
        <taxon>Bacteria</taxon>
        <taxon>Bacillati</taxon>
        <taxon>Bacillota</taxon>
        <taxon>Bacilli</taxon>
        <taxon>Bacillales</taxon>
        <taxon>Geomicrobium</taxon>
    </lineage>
</organism>
<dbReference type="PANTHER" id="PTHR23513:SF19">
    <property type="entry name" value="MAJOR FACILITATOR SUPERFAMILY (MFS) PROFILE DOMAIN-CONTAINING PROTEIN"/>
    <property type="match status" value="1"/>
</dbReference>
<feature type="transmembrane region" description="Helical" evidence="6">
    <location>
        <begin position="250"/>
        <end position="269"/>
    </location>
</feature>
<evidence type="ECO:0000256" key="3">
    <source>
        <dbReference type="ARBA" id="ARBA00022692"/>
    </source>
</evidence>
<feature type="transmembrane region" description="Helical" evidence="6">
    <location>
        <begin position="213"/>
        <end position="238"/>
    </location>
</feature>
<keyword evidence="5 6" id="KW-0472">Membrane</keyword>
<evidence type="ECO:0000313" key="7">
    <source>
        <dbReference type="EMBL" id="MBM7635149.1"/>
    </source>
</evidence>
<keyword evidence="3 6" id="KW-0812">Transmembrane</keyword>
<feature type="transmembrane region" description="Helical" evidence="6">
    <location>
        <begin position="306"/>
        <end position="329"/>
    </location>
</feature>
<keyword evidence="2" id="KW-1003">Cell membrane</keyword>
<keyword evidence="4 6" id="KW-1133">Transmembrane helix</keyword>
<dbReference type="InterPro" id="IPR011701">
    <property type="entry name" value="MFS"/>
</dbReference>
<dbReference type="EMBL" id="JAFBEC010000027">
    <property type="protein sequence ID" value="MBM7635149.1"/>
    <property type="molecule type" value="Genomic_DNA"/>
</dbReference>
<evidence type="ECO:0000256" key="5">
    <source>
        <dbReference type="ARBA" id="ARBA00023136"/>
    </source>
</evidence>
<feature type="transmembrane region" description="Helical" evidence="6">
    <location>
        <begin position="79"/>
        <end position="104"/>
    </location>
</feature>
<feature type="transmembrane region" description="Helical" evidence="6">
    <location>
        <begin position="370"/>
        <end position="388"/>
    </location>
</feature>
<name>A0ABS2PI80_9BACL</name>
<evidence type="ECO:0000256" key="4">
    <source>
        <dbReference type="ARBA" id="ARBA00022989"/>
    </source>
</evidence>
<feature type="transmembrane region" description="Helical" evidence="6">
    <location>
        <begin position="20"/>
        <end position="40"/>
    </location>
</feature>
<feature type="transmembrane region" description="Helical" evidence="6">
    <location>
        <begin position="161"/>
        <end position="180"/>
    </location>
</feature>
<feature type="transmembrane region" description="Helical" evidence="6">
    <location>
        <begin position="281"/>
        <end position="300"/>
    </location>
</feature>
<reference evidence="7 8" key="1">
    <citation type="submission" date="2021-01" db="EMBL/GenBank/DDBJ databases">
        <title>Genomic Encyclopedia of Type Strains, Phase IV (KMG-IV): sequencing the most valuable type-strain genomes for metagenomic binning, comparative biology and taxonomic classification.</title>
        <authorList>
            <person name="Goeker M."/>
        </authorList>
    </citation>
    <scope>NUCLEOTIDE SEQUENCE [LARGE SCALE GENOMIC DNA]</scope>
    <source>
        <strain evidence="7 8">DSM 25540</strain>
    </source>
</reference>
<sequence>MHWNFVFLVVGRACHQSGFVLFIVALMHVIYIETASALFMSFIPVTITLARFGANLIAPLLFARFYLTTILIFATRTKVLLLVLVFACIFYDLLFLAYIIVFFVSMMDAWFDPSSQALVPRIVDKEKRVRANSTISLVSEGVEFICWALGGLLLAYVHAPFLFLLVVLNAVFTAASCTFLHQRVNKTFANDGEPKSWHTEMRRGFSVMVSSRWLLHAVLASFLTSFASVVWIAAITYLFVEQVLMVSEGWWGFLNASLLIGLLLASLVLRTHHSLIQQNQSKTVFVGLVGTALFTILFALTVEPFIALLIIACLGFFLQLEAVASQTLYQERIDVNVLPYVYAAEGTVAMFGFALGSLLVGFAADHLHLMFIYLISALLIVLASFLWFRAFKQEWQK</sequence>
<dbReference type="InterPro" id="IPR036259">
    <property type="entry name" value="MFS_trans_sf"/>
</dbReference>
<evidence type="ECO:0000256" key="1">
    <source>
        <dbReference type="ARBA" id="ARBA00004651"/>
    </source>
</evidence>
<accession>A0ABS2PI80</accession>
<feature type="transmembrane region" description="Helical" evidence="6">
    <location>
        <begin position="341"/>
        <end position="364"/>
    </location>
</feature>
<comment type="caution">
    <text evidence="7">The sequence shown here is derived from an EMBL/GenBank/DDBJ whole genome shotgun (WGS) entry which is preliminary data.</text>
</comment>
<dbReference type="PANTHER" id="PTHR23513">
    <property type="entry name" value="INTEGRAL MEMBRANE EFFLUX PROTEIN-RELATED"/>
    <property type="match status" value="1"/>
</dbReference>
<dbReference type="Gene3D" id="1.20.1250.20">
    <property type="entry name" value="MFS general substrate transporter like domains"/>
    <property type="match status" value="1"/>
</dbReference>
<keyword evidence="8" id="KW-1185">Reference proteome</keyword>
<dbReference type="RefSeq" id="WP_204699859.1">
    <property type="nucleotide sequence ID" value="NZ_JAFBEC010000027.1"/>
</dbReference>
<feature type="transmembrane region" description="Helical" evidence="6">
    <location>
        <begin position="52"/>
        <end position="73"/>
    </location>
</feature>
<dbReference type="SUPFAM" id="SSF103473">
    <property type="entry name" value="MFS general substrate transporter"/>
    <property type="match status" value="1"/>
</dbReference>
<evidence type="ECO:0000256" key="2">
    <source>
        <dbReference type="ARBA" id="ARBA00022475"/>
    </source>
</evidence>